<sequence length="4207" mass="466531">MPTAGRKRVRTLCNPHILALAQQANENQSSHECPNLVNRITSSHRRPHNVDVHRRPTVPLELVPLPQDPPQTLAIGIVDTPDKLLAYCLHIVDTHTAVDDSVIQLKEIRTVADAVFAPARKPLTIHYLQYDPSPPCQFTNVYWLRRVAVESLDLRQPYFTLTSHALTHVMGTDTEVHDVATWLTEKAIFDQIVHMPCIQLMRKMTTFHTWKQNSIGMRFARARKHLMHKLLWCNPVVLPHVPSLRHMALQMAQVATSSIVDTSIPVAFDDTAEVSYELQLSDLHATMSNLEALIYTALAPLLACHGRYGAVAACTDVIPTFIRVVDLMVVEALFEAVTTSMDTLLHSMTGVMPSQGHIHVDAAAASCDVHSQVDSLLARPFEHTGSVAYKRLFQLHSAQRAPDPLFFVRIAIHDATTCTISPPKEAWLRKLHDSLARYIGAIDSVGRVSARPRVRQFVVDHCRPYYRHCFANDIHPLSVIVNNHTHVATAMTRLRAAMDIYFAEIEHLASTCVPLKANFRQLQATQISTATLPLSVDAIAATADICRAMQMFIAYRRELTVVDSVLQVGCFLVDRSNFVGNMLHECKTTITEMYSALPRHVHRFMTAVLDDLERNATTMASIPESVDECTRWLECYCSLQRKLSSNVLVEPQLNALKGLIDSSQEHCDVLSDDLRATLITSFESGSNAWRFKSKALAENMSRIEANQPFYLDLFHRTYSSRRDALALEFASASAKMDQAMSALRIFDSFPADGFGGPDVQQLVYVVRHFVDQSAVLLKFESLVDAFRTSSAKVGLQQRRHSTRQMSIDHIYKDHDRLHAVLFLLGIVQAYVQLRTRAIGTPLADLDLPSLATKLASLKKQSQPYCAMLGGTVYPLVAQFYPSIQVMDDAVAIAVTMVHSQFTDARWGRLTAHLDRPGATTCTLQDLETALKTPASTQLLMELNSAVLAETRIQDTMSTVKQVVVALTFEFESTASHDDLHVTNCLALIASLEDAHMTLLPVRHGQNPWLHDVERLETRILDAIALLSKIHTMESQWSTLSTAAAMPEVQAHADDASMWLAVGAMESTWRECLLAVYRWEDSGDRKANVMVKLETVFQAVDFPSFLGLCDRIRAIVDSYLASLRSSFGRLYFVSDADMLQLFRRSSIHAPTMAIQRCYPGVGTVHAATTPPATAEPKTSAGQIAGLMDADFMTWLLGDHAVSFLHTVEFQCTPDKRSPWTLPLHRPVKVLGPLSFWLGQFDMVLAHSLAVKVAHLHATITTYDPTATAPSMANPVDCMLTWSATVPPQVALSLLHLQFCTVVENVVAASPKHISSSRALLASTAAAHRVYFAKLVASMRAANECHVAVEDAIVWMSYQDSMMRRLTKVANSRDWTDVVHEWHNCFRLAQAAPRSCDSKDMPTRQARMGHLVVPCGLEVQPKMPWMVILPETQRCMFALFHAMRLSVCAMPFGAPNTGKRTMVQGLGYLLMRCQWQLHCTSSTTRPQLTRFLAGISALHGWGCMDNAFELPVTLLCMVMAEMETLQHARALQVSSATLDGLMTCSIFLPYQSTTLTQPQVTRWLGEPLRPVAIPPPDLALALRVLLAAKGFMNEDAICRVHNVLATLFASAPHKSSFFSMRLLQLIASTACAITKQVSYIIQSPKDGKGRHVRHDASPLNLARYKDANVFRFALLLVLEPLGIFARRQLYAVVDQFVPTTVELTIENPMVAAALQVVLERSHCAPIPSLVQKGVELHHVLQAATPAVVVGSAETAKSTCVKAVLRSMQLLASLLHASSDKAAGNDARPAKIRLTVVPLDELIEPSTALAIVSDAFKAKDRVAANCVCFDGMMPSSGAVVDYITSLFASTTTQWLPHGEFILRERGNPMVVLEVVSLATLSPAMLTNCTVLCMDQVVITWQHLLDRWVQQQPSKDHPTIALVPFVRDTISRCVMEFALPFQATMPKYPMTLLMANILHLVASIYDSLQPSVAEPFLEQCLFLAVMWGMGSYLSTSNRERLQSFVVQSVHEKRQASPWPSLGALFLLCLEHACTLFDMAIDLDENRIASASSLHDRRSSFSAMTALVASPHNSIVATSPMQFASGLYSMLRSRGVSMIVSGPRGSGKSTTLQHWASVAAASRDAPQDFLNSPSLSQHGMLKRWMLQTKAGREVAFVDDVGLDDPRVFQLCRNAIGIQRLFDASNGTWATVHATIYGSVGDSQLDQLSSHERLRFLRHFYVVKLTEPSRDDLVAIYAETTERSVGRRLHPEELWIVQRTISTLQQVKRDLPPRLLPQYHFGDHLIQHIVDATLSPVTQSDALTWTWLVNMKTFVWDALATDTHRQRVQSDIQAAVGTKDTMTGVDFESMVWHVPWVSAILKARHSTATSSSGMYTCVRDHIVAEHLRLQCVHGKVDLVWVRAMNSSLVGYWIKLMDALQTNKQVVVVGGDRQCHNNVVKLVGHLSHTKFLSCHELTAPGGVTTLLETLCDLTGVVNERVLFSIHGDTLAKWPTLWSFVLDFFRGHATAASQAFVVKHTKFVPPTTGTGNGHVVQDIMRRMRSNLCCVIHFCPDTAMPTLPTEADRLDALLAHRSIPTTVLTVPSFTDTHPVETALGFVRHLADQHKELGLSEIECNNIAHTCVDLYTAVCDHCIASAQSCPSIFNLLHSFKHVLELRVSITFGTVDHIDNVAKAVDLLEDVRASFSSAQKRGLHWDAAYDGCRVRQAALKKVSFTIETKVATNAKLTIELEQRKLPLLQQQLDDVVAAVDHVERQLRIDRKALDHVEVGTMTAADKQHMLGEWRAFQPLVRMTTALCLAFRVPEVSMEAACDLMDDPAFASKLIHLDLPASVATGPFQQALAFALADVAVLHTKQPMFASVVRWLNHKAMAATAVQTLAGLRTQQTELVEEVALRRANLDQLRAEALELSTHVDTIRMRREELSMEATEAKTNCNAAKNEVSRLFPLQSFVEYYLTWLRSKYWVHSTSSLANLLYLASVVAYAGSIPSSSRPDWMATLVSTLARHGFALPLDTALIADSTASLVSILEGDVCFASRDNSMMRENLLLADWSCQTPLFVDPYGMAEAALVHFFTRMHVALPGTHHTVLSCLDPNLLDSLNHALLDNAIVVLHHFSMDKFDVVRPFLHHRRTPLTHLLLLKEANRTWHRHCSSVKSLALPTTHAPLRHLNGSFQIFLVAGEQVELTRQESSMLNVLDCTSVDLLPALQEHLESLVGLRPCGNLQTSVTELTNLQTFVDMHALLVSLLVELQRVPTREHLIHAILKYDQQRRAVDAKLVDGSPSSPRPPNAQSSEDGVSYLATAATSIAEMMHAVHHLGSVAKHCMHSVSRICKLMTAIAHEGSGAVETSVGRVAHIVEQLHVAVRSSLPQHCRRLFDCLIAVQRTPNAPPLTRVIDYLASTGWNARRQPATNRRLQRSRPSLQRAGHSQLHRLRRIQSTDTNLSDATNVFSNDSDDARPVNIPHRQSMARWNSVDMFAHLNALEALAPECDGISTHIRCNPSAWQSSVAQALHASPPHFVLPLTWSTPLSSLHIMLVMRCICPELLTVHMDLFIQDVLSLEWKPRTPRHPVLSTLVLVVADSESDLATCPPLGSKARLSFRSRYMFDPTSPMSFTGALDTALAKGGTVVVELVRAEDFAEFYHIFCRASKVHIATKTLFGTHRVVIVCTSNVMRSLPLGFVQTTQVISLPFDTHTMVSHDQEQECRMHVDSTMARLSRGLRDVQLELAAWNVWHAVGWHQFVARPSHVSDMAVTLSHIGEMNLGAGSESARAAALAKRVVTAVQDGVLGSAMIHDHDRHFLLRQFVAKWVAASNSDHRRGSIDHPGDEIGGRDSCTDNALGVGVAPRMATFVRNVVAQTESAAVLRLCQGLRHVQVDTPHEHAVAVCRRIFREFLHLHFAHTGPSIGHADQDTDDNDVTASGTMLVTVAALKFRRAIKKLHAVTNESSVVHGLLLDDLAQWNDLWLHCLDRLDHSGALMEETKLLHLYHLPPHWVGLPEAAAPLPLASLATHMSRTSDFFGALKDRLPSVIPLGCLHRPDRFLTALNLHNASALKCTVNQMHLELVHTTQPPRVASTDKSGVLFDDVDGTPIVRSVVVSGLWLFDGHDNRPLMDQLPPLELHLLASPPPLDAPSTGLCSVQLAWYRLWSLDHVGVWPFGDSRVFHCLAPKLWYTSAHRLPRPESAMILCPSLDGVPNAVELLQRPSTAKPVAPH</sequence>
<dbReference type="Pfam" id="PF12774">
    <property type="entry name" value="AAA_6"/>
    <property type="match status" value="1"/>
</dbReference>
<dbReference type="PANTHER" id="PTHR45703">
    <property type="entry name" value="DYNEIN HEAVY CHAIN"/>
    <property type="match status" value="1"/>
</dbReference>
<evidence type="ECO:0000313" key="4">
    <source>
        <dbReference type="EMBL" id="ETV97939.1"/>
    </source>
</evidence>
<dbReference type="GO" id="GO:0007018">
    <property type="term" value="P:microtubule-based movement"/>
    <property type="evidence" value="ECO:0007669"/>
    <property type="project" value="InterPro"/>
</dbReference>
<accession>A0A024TVF3</accession>
<dbReference type="STRING" id="157072.A0A024TVF3"/>
<feature type="region of interest" description="Disordered" evidence="1">
    <location>
        <begin position="3401"/>
        <end position="3421"/>
    </location>
</feature>
<dbReference type="VEuPathDB" id="FungiDB:H310_09254"/>
<dbReference type="PANTHER" id="PTHR45703:SF36">
    <property type="entry name" value="DYNEIN HEAVY CHAIN, CYTOPLASMIC"/>
    <property type="match status" value="1"/>
</dbReference>
<reference evidence="4" key="1">
    <citation type="submission" date="2013-12" db="EMBL/GenBank/DDBJ databases">
        <title>The Genome Sequence of Aphanomyces invadans NJM9701.</title>
        <authorList>
            <consortium name="The Broad Institute Genomics Platform"/>
            <person name="Russ C."/>
            <person name="Tyler B."/>
            <person name="van West P."/>
            <person name="Dieguez-Uribeondo J."/>
            <person name="Young S.K."/>
            <person name="Zeng Q."/>
            <person name="Gargeya S."/>
            <person name="Fitzgerald M."/>
            <person name="Abouelleil A."/>
            <person name="Alvarado L."/>
            <person name="Chapman S.B."/>
            <person name="Gainer-Dewar J."/>
            <person name="Goldberg J."/>
            <person name="Griggs A."/>
            <person name="Gujja S."/>
            <person name="Hansen M."/>
            <person name="Howarth C."/>
            <person name="Imamovic A."/>
            <person name="Ireland A."/>
            <person name="Larimer J."/>
            <person name="McCowan C."/>
            <person name="Murphy C."/>
            <person name="Pearson M."/>
            <person name="Poon T.W."/>
            <person name="Priest M."/>
            <person name="Roberts A."/>
            <person name="Saif S."/>
            <person name="Shea T."/>
            <person name="Sykes S."/>
            <person name="Wortman J."/>
            <person name="Nusbaum C."/>
            <person name="Birren B."/>
        </authorList>
    </citation>
    <scope>NUCLEOTIDE SEQUENCE [LARGE SCALE GENOMIC DNA]</scope>
    <source>
        <strain evidence="4">NJM9701</strain>
    </source>
</reference>
<dbReference type="EMBL" id="KI913971">
    <property type="protein sequence ID" value="ETV97939.1"/>
    <property type="molecule type" value="Genomic_DNA"/>
</dbReference>
<protein>
    <recommendedName>
        <fullName evidence="5">Dynein heavy chain linker domain-containing protein</fullName>
    </recommendedName>
</protein>
<dbReference type="GO" id="GO:0005524">
    <property type="term" value="F:ATP binding"/>
    <property type="evidence" value="ECO:0007669"/>
    <property type="project" value="InterPro"/>
</dbReference>
<dbReference type="InterPro" id="IPR035699">
    <property type="entry name" value="AAA_6"/>
</dbReference>
<dbReference type="GeneID" id="20086304"/>
<dbReference type="Gene3D" id="1.20.920.30">
    <property type="match status" value="1"/>
</dbReference>
<proteinExistence type="predicted"/>
<evidence type="ECO:0000259" key="3">
    <source>
        <dbReference type="Pfam" id="PF12774"/>
    </source>
</evidence>
<dbReference type="RefSeq" id="XP_008873500.1">
    <property type="nucleotide sequence ID" value="XM_008875278.1"/>
</dbReference>
<dbReference type="InterPro" id="IPR027417">
    <property type="entry name" value="P-loop_NTPase"/>
</dbReference>
<gene>
    <name evidence="4" type="ORF">H310_09254</name>
</gene>
<dbReference type="Gene3D" id="3.40.50.300">
    <property type="entry name" value="P-loop containing nucleotide triphosphate hydrolases"/>
    <property type="match status" value="3"/>
</dbReference>
<dbReference type="eggNOG" id="KOG3595">
    <property type="taxonomic scope" value="Eukaryota"/>
</dbReference>
<dbReference type="SUPFAM" id="SSF52540">
    <property type="entry name" value="P-loop containing nucleoside triphosphate hydrolases"/>
    <property type="match status" value="1"/>
</dbReference>
<dbReference type="InterPro" id="IPR013602">
    <property type="entry name" value="Dynein_heavy_linker"/>
</dbReference>
<dbReference type="GO" id="GO:0051959">
    <property type="term" value="F:dynein light intermediate chain binding"/>
    <property type="evidence" value="ECO:0007669"/>
    <property type="project" value="InterPro"/>
</dbReference>
<dbReference type="Pfam" id="PF08393">
    <property type="entry name" value="DHC_N2"/>
    <property type="match status" value="1"/>
</dbReference>
<name>A0A024TVF3_9STRA</name>
<dbReference type="GO" id="GO:0030286">
    <property type="term" value="C:dynein complex"/>
    <property type="evidence" value="ECO:0007669"/>
    <property type="project" value="InterPro"/>
</dbReference>
<dbReference type="InterPro" id="IPR026983">
    <property type="entry name" value="DHC"/>
</dbReference>
<evidence type="ECO:0000259" key="2">
    <source>
        <dbReference type="Pfam" id="PF08393"/>
    </source>
</evidence>
<dbReference type="GO" id="GO:0045505">
    <property type="term" value="F:dynein intermediate chain binding"/>
    <property type="evidence" value="ECO:0007669"/>
    <property type="project" value="InterPro"/>
</dbReference>
<organism evidence="4">
    <name type="scientific">Aphanomyces invadans</name>
    <dbReference type="NCBI Taxonomy" id="157072"/>
    <lineage>
        <taxon>Eukaryota</taxon>
        <taxon>Sar</taxon>
        <taxon>Stramenopiles</taxon>
        <taxon>Oomycota</taxon>
        <taxon>Saprolegniomycetes</taxon>
        <taxon>Saprolegniales</taxon>
        <taxon>Verrucalvaceae</taxon>
        <taxon>Aphanomyces</taxon>
    </lineage>
</organism>
<evidence type="ECO:0000256" key="1">
    <source>
        <dbReference type="SAM" id="MobiDB-lite"/>
    </source>
</evidence>
<feature type="domain" description="Dynein heavy chain linker" evidence="2">
    <location>
        <begin position="838"/>
        <end position="1166"/>
    </location>
</feature>
<dbReference type="OrthoDB" id="75062at2759"/>
<feature type="domain" description="Dynein heavy chain hydrolytic ATP-binding dynein motor region" evidence="3">
    <location>
        <begin position="1421"/>
        <end position="1633"/>
    </location>
</feature>
<evidence type="ECO:0008006" key="5">
    <source>
        <dbReference type="Google" id="ProtNLM"/>
    </source>
</evidence>